<reference evidence="8" key="1">
    <citation type="submission" date="2020-04" db="EMBL/GenBank/DDBJ databases">
        <title>Deep metagenomics examines the oral microbiome during advanced dental caries in children, revealing novel taxa and co-occurrences with host molecules.</title>
        <authorList>
            <person name="Baker J.L."/>
            <person name="Morton J.T."/>
            <person name="Dinis M."/>
            <person name="Alvarez R."/>
            <person name="Tran N.C."/>
            <person name="Knight R."/>
            <person name="Edlund A."/>
        </authorList>
    </citation>
    <scope>NUCLEOTIDE SEQUENCE</scope>
    <source>
        <strain evidence="8">JCVI_32_bin.64</strain>
    </source>
</reference>
<dbReference type="InterPro" id="IPR036388">
    <property type="entry name" value="WH-like_DNA-bd_sf"/>
</dbReference>
<dbReference type="InterPro" id="IPR011006">
    <property type="entry name" value="CheY-like_superfamily"/>
</dbReference>
<dbReference type="SUPFAM" id="SSF52172">
    <property type="entry name" value="CheY-like"/>
    <property type="match status" value="1"/>
</dbReference>
<evidence type="ECO:0000313" key="8">
    <source>
        <dbReference type="EMBL" id="MBF0939993.1"/>
    </source>
</evidence>
<dbReference type="InterPro" id="IPR001867">
    <property type="entry name" value="OmpR/PhoB-type_DNA-bd"/>
</dbReference>
<dbReference type="GO" id="GO:0000156">
    <property type="term" value="F:phosphorelay response regulator activity"/>
    <property type="evidence" value="ECO:0007669"/>
    <property type="project" value="TreeGrafter"/>
</dbReference>
<dbReference type="CDD" id="cd00383">
    <property type="entry name" value="trans_reg_C"/>
    <property type="match status" value="1"/>
</dbReference>
<dbReference type="EMBL" id="JABZFZ010000153">
    <property type="protein sequence ID" value="MBF0939993.1"/>
    <property type="molecule type" value="Genomic_DNA"/>
</dbReference>
<keyword evidence="2 5" id="KW-0238">DNA-binding</keyword>
<sequence>MTTRTGTPPPAEPAGGATATVLLVDDEAAIIDGLAPFLRRSGFAVHTARDGEEGLAAHSRLHPDIVVSDIMMPHMDGREMVRRIRAGGTWTPVILLTQIDTSFERSAALDEGADDYLSKPFDPQELVSRIRAVLRRSLHTPRPLSAAERVTSGDLVLDRLARRAFLADRELELTPKAMGLLDYLMTHPGELHTRERLLSVLWGIDFASSTRAVDHRIREIRAALGEDPADPVFIETVPSVGYRFIGKVGQ</sequence>
<comment type="caution">
    <text evidence="8">The sequence shown here is derived from an EMBL/GenBank/DDBJ whole genome shotgun (WGS) entry which is preliminary data.</text>
</comment>
<dbReference type="SMART" id="SM00448">
    <property type="entry name" value="REC"/>
    <property type="match status" value="1"/>
</dbReference>
<dbReference type="PROSITE" id="PS50110">
    <property type="entry name" value="RESPONSE_REGULATORY"/>
    <property type="match status" value="1"/>
</dbReference>
<organism evidence="8 9">
    <name type="scientific">Schaalia georgiae</name>
    <dbReference type="NCBI Taxonomy" id="52768"/>
    <lineage>
        <taxon>Bacteria</taxon>
        <taxon>Bacillati</taxon>
        <taxon>Actinomycetota</taxon>
        <taxon>Actinomycetes</taxon>
        <taxon>Actinomycetales</taxon>
        <taxon>Actinomycetaceae</taxon>
        <taxon>Schaalia</taxon>
    </lineage>
</organism>
<proteinExistence type="predicted"/>
<dbReference type="InterPro" id="IPR039420">
    <property type="entry name" value="WalR-like"/>
</dbReference>
<accession>A0A929QXK5</accession>
<evidence type="ECO:0000256" key="3">
    <source>
        <dbReference type="ARBA" id="ARBA00023163"/>
    </source>
</evidence>
<dbReference type="GO" id="GO:0000976">
    <property type="term" value="F:transcription cis-regulatory region binding"/>
    <property type="evidence" value="ECO:0007669"/>
    <property type="project" value="TreeGrafter"/>
</dbReference>
<dbReference type="AlphaFoldDB" id="A0A929QXK5"/>
<dbReference type="Proteomes" id="UP000718630">
    <property type="component" value="Unassembled WGS sequence"/>
</dbReference>
<dbReference type="InterPro" id="IPR001789">
    <property type="entry name" value="Sig_transdc_resp-reg_receiver"/>
</dbReference>
<keyword evidence="3" id="KW-0804">Transcription</keyword>
<evidence type="ECO:0000259" key="6">
    <source>
        <dbReference type="PROSITE" id="PS50110"/>
    </source>
</evidence>
<dbReference type="Gene3D" id="3.40.50.2300">
    <property type="match status" value="1"/>
</dbReference>
<feature type="DNA-binding region" description="OmpR/PhoB-type" evidence="5">
    <location>
        <begin position="147"/>
        <end position="246"/>
    </location>
</feature>
<gene>
    <name evidence="8" type="ORF">HXK03_03860</name>
</gene>
<feature type="domain" description="Response regulatory" evidence="6">
    <location>
        <begin position="20"/>
        <end position="134"/>
    </location>
</feature>
<keyword evidence="1" id="KW-0805">Transcription regulation</keyword>
<evidence type="ECO:0000259" key="7">
    <source>
        <dbReference type="PROSITE" id="PS51755"/>
    </source>
</evidence>
<keyword evidence="4" id="KW-0597">Phosphoprotein</keyword>
<dbReference type="GO" id="GO:0032993">
    <property type="term" value="C:protein-DNA complex"/>
    <property type="evidence" value="ECO:0007669"/>
    <property type="project" value="TreeGrafter"/>
</dbReference>
<dbReference type="PANTHER" id="PTHR48111:SF67">
    <property type="entry name" value="TRANSCRIPTIONAL REGULATORY PROTEIN TCTD"/>
    <property type="match status" value="1"/>
</dbReference>
<dbReference type="PROSITE" id="PS51755">
    <property type="entry name" value="OMPR_PHOB"/>
    <property type="match status" value="1"/>
</dbReference>
<dbReference type="Pfam" id="PF00072">
    <property type="entry name" value="Response_reg"/>
    <property type="match status" value="1"/>
</dbReference>
<evidence type="ECO:0000256" key="1">
    <source>
        <dbReference type="ARBA" id="ARBA00023015"/>
    </source>
</evidence>
<feature type="domain" description="OmpR/PhoB-type" evidence="7">
    <location>
        <begin position="147"/>
        <end position="246"/>
    </location>
</feature>
<dbReference type="PANTHER" id="PTHR48111">
    <property type="entry name" value="REGULATOR OF RPOS"/>
    <property type="match status" value="1"/>
</dbReference>
<dbReference type="Pfam" id="PF00486">
    <property type="entry name" value="Trans_reg_C"/>
    <property type="match status" value="1"/>
</dbReference>
<evidence type="ECO:0000256" key="4">
    <source>
        <dbReference type="PROSITE-ProRule" id="PRU00169"/>
    </source>
</evidence>
<feature type="modified residue" description="4-aspartylphosphate" evidence="4">
    <location>
        <position position="69"/>
    </location>
</feature>
<dbReference type="GO" id="GO:0005829">
    <property type="term" value="C:cytosol"/>
    <property type="evidence" value="ECO:0007669"/>
    <property type="project" value="TreeGrafter"/>
</dbReference>
<dbReference type="SMART" id="SM00862">
    <property type="entry name" value="Trans_reg_C"/>
    <property type="match status" value="1"/>
</dbReference>
<protein>
    <submittedName>
        <fullName evidence="8">Response regulator transcription factor</fullName>
    </submittedName>
</protein>
<dbReference type="Gene3D" id="1.10.10.10">
    <property type="entry name" value="Winged helix-like DNA-binding domain superfamily/Winged helix DNA-binding domain"/>
    <property type="match status" value="1"/>
</dbReference>
<name>A0A929QXK5_9ACTO</name>
<evidence type="ECO:0000256" key="5">
    <source>
        <dbReference type="PROSITE-ProRule" id="PRU01091"/>
    </source>
</evidence>
<dbReference type="GO" id="GO:0006355">
    <property type="term" value="P:regulation of DNA-templated transcription"/>
    <property type="evidence" value="ECO:0007669"/>
    <property type="project" value="InterPro"/>
</dbReference>
<evidence type="ECO:0000313" key="9">
    <source>
        <dbReference type="Proteomes" id="UP000718630"/>
    </source>
</evidence>
<evidence type="ECO:0000256" key="2">
    <source>
        <dbReference type="ARBA" id="ARBA00023125"/>
    </source>
</evidence>